<keyword evidence="3 5" id="KW-1133">Transmembrane helix</keyword>
<feature type="signal peptide" evidence="6">
    <location>
        <begin position="1"/>
        <end position="23"/>
    </location>
</feature>
<evidence type="ECO:0000256" key="6">
    <source>
        <dbReference type="SAM" id="SignalP"/>
    </source>
</evidence>
<organism evidence="8 9">
    <name type="scientific">Saccoglossus kowalevskii</name>
    <name type="common">Acorn worm</name>
    <dbReference type="NCBI Taxonomy" id="10224"/>
    <lineage>
        <taxon>Eukaryota</taxon>
        <taxon>Metazoa</taxon>
        <taxon>Hemichordata</taxon>
        <taxon>Enteropneusta</taxon>
        <taxon>Harrimaniidae</taxon>
        <taxon>Saccoglossus</taxon>
    </lineage>
</organism>
<dbReference type="InterPro" id="IPR053891">
    <property type="entry name" value="Shisa_N"/>
</dbReference>
<dbReference type="Pfam" id="PF13908">
    <property type="entry name" value="Shisa_N"/>
    <property type="match status" value="1"/>
</dbReference>
<keyword evidence="2 5" id="KW-0812">Transmembrane</keyword>
<evidence type="ECO:0000256" key="1">
    <source>
        <dbReference type="ARBA" id="ARBA00004370"/>
    </source>
</evidence>
<feature type="domain" description="Shisa N-terminal" evidence="7">
    <location>
        <begin position="24"/>
        <end position="68"/>
    </location>
</feature>
<dbReference type="GeneID" id="100373098"/>
<keyword evidence="8" id="KW-1185">Reference proteome</keyword>
<evidence type="ECO:0000259" key="7">
    <source>
        <dbReference type="Pfam" id="PF13908"/>
    </source>
</evidence>
<proteinExistence type="predicted"/>
<keyword evidence="4 5" id="KW-0472">Membrane</keyword>
<evidence type="ECO:0000256" key="3">
    <source>
        <dbReference type="ARBA" id="ARBA00022989"/>
    </source>
</evidence>
<dbReference type="PANTHER" id="PTHR31395">
    <property type="entry name" value="SHISA"/>
    <property type="match status" value="1"/>
</dbReference>
<keyword evidence="6" id="KW-0732">Signal</keyword>
<dbReference type="PANTHER" id="PTHR31395:SF23">
    <property type="entry name" value="GEO05642P1"/>
    <property type="match status" value="1"/>
</dbReference>
<name>A0ABM0LWR3_SACKO</name>
<evidence type="ECO:0000313" key="9">
    <source>
        <dbReference type="RefSeq" id="XP_006812204.1"/>
    </source>
</evidence>
<evidence type="ECO:0000256" key="4">
    <source>
        <dbReference type="ARBA" id="ARBA00023136"/>
    </source>
</evidence>
<evidence type="ECO:0000256" key="5">
    <source>
        <dbReference type="SAM" id="Phobius"/>
    </source>
</evidence>
<gene>
    <name evidence="9" type="primary">LOC100373098</name>
</gene>
<protein>
    <submittedName>
        <fullName evidence="9">Protein shisa-3 homolog</fullName>
    </submittedName>
</protein>
<feature type="transmembrane region" description="Helical" evidence="5">
    <location>
        <begin position="82"/>
        <end position="115"/>
    </location>
</feature>
<dbReference type="InterPro" id="IPR026910">
    <property type="entry name" value="Shisa"/>
</dbReference>
<reference evidence="9" key="1">
    <citation type="submission" date="2025-08" db="UniProtKB">
        <authorList>
            <consortium name="RefSeq"/>
        </authorList>
    </citation>
    <scope>IDENTIFICATION</scope>
    <source>
        <tissue evidence="9">Testes</tissue>
    </source>
</reference>
<accession>A0ABM0LWR3</accession>
<dbReference type="Proteomes" id="UP000694865">
    <property type="component" value="Unplaced"/>
</dbReference>
<feature type="chain" id="PRO_5046804314" evidence="6">
    <location>
        <begin position="24"/>
        <end position="157"/>
    </location>
</feature>
<comment type="subcellular location">
    <subcellularLocation>
        <location evidence="1">Membrane</location>
    </subcellularLocation>
</comment>
<sequence length="157" mass="16579">MAATNMYAIIWCLVCISIAGVSSDTCEGYTSYGIYYEGFECPTLLYTEDETYCCGDDSYRYCCDQSAFDFGNDLDDAVDTAVGLATAVIIGIICGVIALVVLIIVCIVVCVYCCIKGATSSSQATTTVVHQTAPAPAYSNAPPPNYSEPGKGPSYAV</sequence>
<evidence type="ECO:0000313" key="8">
    <source>
        <dbReference type="Proteomes" id="UP000694865"/>
    </source>
</evidence>
<evidence type="ECO:0000256" key="2">
    <source>
        <dbReference type="ARBA" id="ARBA00022692"/>
    </source>
</evidence>
<dbReference type="RefSeq" id="XP_006812204.1">
    <property type="nucleotide sequence ID" value="XM_006812141.1"/>
</dbReference>